<feature type="non-terminal residue" evidence="1">
    <location>
        <position position="112"/>
    </location>
</feature>
<accession>A0A382BPT8</accession>
<evidence type="ECO:0000313" key="1">
    <source>
        <dbReference type="EMBL" id="SVB15860.1"/>
    </source>
</evidence>
<sequence>METVRDRLWIWGHDSGSHDKGWNTPGSSRMTPAEGALYLDIPNVIMVRYEDRPEPPYEQYARSFRPMRQFVWSIVGAGGASDESELMYTRRLAEANPNMTGVMMDDFFRDDP</sequence>
<dbReference type="EMBL" id="UINC01030833">
    <property type="protein sequence ID" value="SVB15860.1"/>
    <property type="molecule type" value="Genomic_DNA"/>
</dbReference>
<dbReference type="AlphaFoldDB" id="A0A382BPT8"/>
<organism evidence="1">
    <name type="scientific">marine metagenome</name>
    <dbReference type="NCBI Taxonomy" id="408172"/>
    <lineage>
        <taxon>unclassified sequences</taxon>
        <taxon>metagenomes</taxon>
        <taxon>ecological metagenomes</taxon>
    </lineage>
</organism>
<reference evidence="1" key="1">
    <citation type="submission" date="2018-05" db="EMBL/GenBank/DDBJ databases">
        <authorList>
            <person name="Lanie J.A."/>
            <person name="Ng W.-L."/>
            <person name="Kazmierczak K.M."/>
            <person name="Andrzejewski T.M."/>
            <person name="Davidsen T.M."/>
            <person name="Wayne K.J."/>
            <person name="Tettelin H."/>
            <person name="Glass J.I."/>
            <person name="Rusch D."/>
            <person name="Podicherti R."/>
            <person name="Tsui H.-C.T."/>
            <person name="Winkler M.E."/>
        </authorList>
    </citation>
    <scope>NUCLEOTIDE SEQUENCE</scope>
</reference>
<proteinExistence type="predicted"/>
<name>A0A382BPT8_9ZZZZ</name>
<gene>
    <name evidence="1" type="ORF">METZ01_LOCUS168714</name>
</gene>
<protein>
    <submittedName>
        <fullName evidence="1">Uncharacterized protein</fullName>
    </submittedName>
</protein>